<keyword evidence="3" id="KW-1185">Reference proteome</keyword>
<dbReference type="Pfam" id="PF12728">
    <property type="entry name" value="HTH_17"/>
    <property type="match status" value="1"/>
</dbReference>
<gene>
    <name evidence="2" type="ORF">AHMF7605_20795</name>
</gene>
<dbReference type="SUPFAM" id="SSF46955">
    <property type="entry name" value="Putative DNA-binding domain"/>
    <property type="match status" value="1"/>
</dbReference>
<comment type="caution">
    <text evidence="2">The sequence shown here is derived from an EMBL/GenBank/DDBJ whole genome shotgun (WGS) entry which is preliminary data.</text>
</comment>
<dbReference type="Proteomes" id="UP000240357">
    <property type="component" value="Unassembled WGS sequence"/>
</dbReference>
<name>A0A2T2YJS6_9BACT</name>
<dbReference type="Gene3D" id="1.10.1660.10">
    <property type="match status" value="1"/>
</dbReference>
<reference evidence="2 3" key="1">
    <citation type="submission" date="2018-03" db="EMBL/GenBank/DDBJ databases">
        <title>Adhaeribacter sp. HMF7605 Genome sequencing and assembly.</title>
        <authorList>
            <person name="Kang H."/>
            <person name="Kang J."/>
            <person name="Cha I."/>
            <person name="Kim H."/>
            <person name="Joh K."/>
        </authorList>
    </citation>
    <scope>NUCLEOTIDE SEQUENCE [LARGE SCALE GENOMIC DNA]</scope>
    <source>
        <strain evidence="2 3">HMF7605</strain>
    </source>
</reference>
<evidence type="ECO:0000313" key="2">
    <source>
        <dbReference type="EMBL" id="PSR55766.1"/>
    </source>
</evidence>
<accession>A0A2T2YJS6</accession>
<keyword evidence="2" id="KW-0238">DNA-binding</keyword>
<sequence>MEQLILIPLRLKDFKQIIKDCIAETSLNLPQGEKEITNDKLTQKEAASLLGISEATLIDWKKKGLLPYHQLPNTRRVFFLKSELKLVTSQNPQLLKAARR</sequence>
<dbReference type="RefSeq" id="WP_106931948.1">
    <property type="nucleotide sequence ID" value="NZ_PYFT01000001.1"/>
</dbReference>
<dbReference type="OrthoDB" id="1097811at2"/>
<dbReference type="InterPro" id="IPR041657">
    <property type="entry name" value="HTH_17"/>
</dbReference>
<dbReference type="InterPro" id="IPR009061">
    <property type="entry name" value="DNA-bd_dom_put_sf"/>
</dbReference>
<dbReference type="AlphaFoldDB" id="A0A2T2YJS6"/>
<protein>
    <submittedName>
        <fullName evidence="2">DNA-binding protein</fullName>
    </submittedName>
</protein>
<dbReference type="GO" id="GO:0003677">
    <property type="term" value="F:DNA binding"/>
    <property type="evidence" value="ECO:0007669"/>
    <property type="project" value="UniProtKB-KW"/>
</dbReference>
<evidence type="ECO:0000259" key="1">
    <source>
        <dbReference type="Pfam" id="PF12728"/>
    </source>
</evidence>
<organism evidence="2 3">
    <name type="scientific">Adhaeribacter arboris</name>
    <dbReference type="NCBI Taxonomy" id="2072846"/>
    <lineage>
        <taxon>Bacteria</taxon>
        <taxon>Pseudomonadati</taxon>
        <taxon>Bacteroidota</taxon>
        <taxon>Cytophagia</taxon>
        <taxon>Cytophagales</taxon>
        <taxon>Hymenobacteraceae</taxon>
        <taxon>Adhaeribacter</taxon>
    </lineage>
</organism>
<proteinExistence type="predicted"/>
<evidence type="ECO:0000313" key="3">
    <source>
        <dbReference type="Proteomes" id="UP000240357"/>
    </source>
</evidence>
<dbReference type="EMBL" id="PYFT01000001">
    <property type="protein sequence ID" value="PSR55766.1"/>
    <property type="molecule type" value="Genomic_DNA"/>
</dbReference>
<feature type="domain" description="Helix-turn-helix" evidence="1">
    <location>
        <begin position="41"/>
        <end position="85"/>
    </location>
</feature>